<evidence type="ECO:0000313" key="4">
    <source>
        <dbReference type="EMBL" id="BAN36063.1"/>
    </source>
</evidence>
<dbReference type="CDD" id="cd02440">
    <property type="entry name" value="AdoMet_MTases"/>
    <property type="match status" value="1"/>
</dbReference>
<dbReference type="Proteomes" id="UP000015559">
    <property type="component" value="Chromosome"/>
</dbReference>
<evidence type="ECO:0000313" key="5">
    <source>
        <dbReference type="Proteomes" id="UP000015559"/>
    </source>
</evidence>
<evidence type="ECO:0000259" key="3">
    <source>
        <dbReference type="Pfam" id="PF13649"/>
    </source>
</evidence>
<dbReference type="SUPFAM" id="SSF53335">
    <property type="entry name" value="S-adenosyl-L-methionine-dependent methyltransferases"/>
    <property type="match status" value="1"/>
</dbReference>
<dbReference type="STRING" id="1163617.SCD_n02255"/>
<name>S6AD11_SULDS</name>
<keyword evidence="2 4" id="KW-0808">Transferase</keyword>
<dbReference type="GO" id="GO:0032259">
    <property type="term" value="P:methylation"/>
    <property type="evidence" value="ECO:0007669"/>
    <property type="project" value="UniProtKB-KW"/>
</dbReference>
<organism evidence="4 5">
    <name type="scientific">Sulfuricella denitrificans (strain DSM 22764 / NBRC 105220 / skB26)</name>
    <dbReference type="NCBI Taxonomy" id="1163617"/>
    <lineage>
        <taxon>Bacteria</taxon>
        <taxon>Pseudomonadati</taxon>
        <taxon>Pseudomonadota</taxon>
        <taxon>Betaproteobacteria</taxon>
        <taxon>Nitrosomonadales</taxon>
        <taxon>Sulfuricellaceae</taxon>
        <taxon>Sulfuricella</taxon>
    </lineage>
</organism>
<dbReference type="Pfam" id="PF13649">
    <property type="entry name" value="Methyltransf_25"/>
    <property type="match status" value="1"/>
</dbReference>
<dbReference type="PANTHER" id="PTHR43861:SF1">
    <property type="entry name" value="TRANS-ACONITATE 2-METHYLTRANSFERASE"/>
    <property type="match status" value="1"/>
</dbReference>
<gene>
    <name evidence="4" type="ORF">SCD_n02255</name>
</gene>
<protein>
    <submittedName>
        <fullName evidence="4">Type 11 methyltransferase</fullName>
    </submittedName>
</protein>
<keyword evidence="5" id="KW-1185">Reference proteome</keyword>
<evidence type="ECO:0000256" key="1">
    <source>
        <dbReference type="ARBA" id="ARBA00022603"/>
    </source>
</evidence>
<feature type="domain" description="Methyltransferase" evidence="3">
    <location>
        <begin position="41"/>
        <end position="135"/>
    </location>
</feature>
<sequence length="200" mass="21704">MEQQEKLFPATSMPDPDWWQTLWSNPDATISALGIQAGMEVVDLCCGDGYFTTAIARQVGAGHVIGFDLDLGMLEQAKAACQGANNCIWIAGDACELSQLIEEKVDYVLIANTFHGVPDPLGLAREVAAILKPGGRFAIVNWYPLPREETTVLGQPRGPRTDMRMSPEAVQAVVEPAGFVLEAVVDLQPYHYGAVFILKS</sequence>
<dbReference type="InterPro" id="IPR041698">
    <property type="entry name" value="Methyltransf_25"/>
</dbReference>
<accession>S6AD11</accession>
<dbReference type="InterPro" id="IPR029063">
    <property type="entry name" value="SAM-dependent_MTases_sf"/>
</dbReference>
<dbReference type="Gene3D" id="3.40.50.150">
    <property type="entry name" value="Vaccinia Virus protein VP39"/>
    <property type="match status" value="1"/>
</dbReference>
<reference evidence="4 5" key="1">
    <citation type="journal article" date="2012" name="Appl. Environ. Microbiol.">
        <title>Draft genome sequence of a psychrotolerant sulfur-oxidizing bacterium, Sulfuricella denitrificans skB26, and proteomic insights into cold adaptation.</title>
        <authorList>
            <person name="Watanabe T."/>
            <person name="Kojima H."/>
            <person name="Fukui M."/>
        </authorList>
    </citation>
    <scope>NUCLEOTIDE SEQUENCE [LARGE SCALE GENOMIC DNA]</scope>
    <source>
        <strain evidence="5">skB26</strain>
    </source>
</reference>
<evidence type="ECO:0000256" key="2">
    <source>
        <dbReference type="ARBA" id="ARBA00022679"/>
    </source>
</evidence>
<dbReference type="AlphaFoldDB" id="S6AD11"/>
<proteinExistence type="predicted"/>
<dbReference type="PANTHER" id="PTHR43861">
    <property type="entry name" value="TRANS-ACONITATE 2-METHYLTRANSFERASE-RELATED"/>
    <property type="match status" value="1"/>
</dbReference>
<dbReference type="OrthoDB" id="9795634at2"/>
<dbReference type="EMBL" id="AP013066">
    <property type="protein sequence ID" value="BAN36063.1"/>
    <property type="molecule type" value="Genomic_DNA"/>
</dbReference>
<dbReference type="eggNOG" id="COG2226">
    <property type="taxonomic scope" value="Bacteria"/>
</dbReference>
<keyword evidence="1 4" id="KW-0489">Methyltransferase</keyword>
<dbReference type="GO" id="GO:0008168">
    <property type="term" value="F:methyltransferase activity"/>
    <property type="evidence" value="ECO:0007669"/>
    <property type="project" value="UniProtKB-KW"/>
</dbReference>
<dbReference type="HOGENOM" id="CLU_037990_16_1_4"/>
<dbReference type="KEGG" id="sdr:SCD_n02255"/>